<feature type="signal peptide" evidence="1">
    <location>
        <begin position="1"/>
        <end position="21"/>
    </location>
</feature>
<comment type="caution">
    <text evidence="2">The sequence shown here is derived from an EMBL/GenBank/DDBJ whole genome shotgun (WGS) entry which is preliminary data.</text>
</comment>
<dbReference type="Proteomes" id="UP000800093">
    <property type="component" value="Unassembled WGS sequence"/>
</dbReference>
<reference evidence="3" key="1">
    <citation type="journal article" date="2020" name="Stud. Mycol.">
        <title>101 Dothideomycetes genomes: A test case for predicting lifestyles and emergence of pathogens.</title>
        <authorList>
            <person name="Haridas S."/>
            <person name="Albert R."/>
            <person name="Binder M."/>
            <person name="Bloem J."/>
            <person name="LaButti K."/>
            <person name="Salamov A."/>
            <person name="Andreopoulos B."/>
            <person name="Baker S."/>
            <person name="Barry K."/>
            <person name="Bills G."/>
            <person name="Bluhm B."/>
            <person name="Cannon C."/>
            <person name="Castanera R."/>
            <person name="Culley D."/>
            <person name="Daum C."/>
            <person name="Ezra D."/>
            <person name="Gonzalez J."/>
            <person name="Henrissat B."/>
            <person name="Kuo A."/>
            <person name="Liang C."/>
            <person name="Lipzen A."/>
            <person name="Lutzoni F."/>
            <person name="Magnuson J."/>
            <person name="Mondo S."/>
            <person name="Nolan M."/>
            <person name="Ohm R."/>
            <person name="Pangilinan J."/>
            <person name="Park H.-J."/>
            <person name="Ramirez L."/>
            <person name="Alfaro M."/>
            <person name="Sun H."/>
            <person name="Tritt A."/>
            <person name="Yoshinaga Y."/>
            <person name="Zwiers L.-H."/>
            <person name="Turgeon B."/>
            <person name="Goodwin S."/>
            <person name="Spatafora J."/>
            <person name="Crous P."/>
            <person name="Grigoriev I."/>
        </authorList>
    </citation>
    <scope>NUCLEOTIDE SEQUENCE [LARGE SCALE GENOMIC DNA]</scope>
    <source>
        <strain evidence="3">CBS 304.66</strain>
    </source>
</reference>
<evidence type="ECO:0000313" key="3">
    <source>
        <dbReference type="Proteomes" id="UP000800093"/>
    </source>
</evidence>
<proteinExistence type="predicted"/>
<dbReference type="EMBL" id="ML986650">
    <property type="protein sequence ID" value="KAF2261801.1"/>
    <property type="molecule type" value="Genomic_DNA"/>
</dbReference>
<evidence type="ECO:0000256" key="1">
    <source>
        <dbReference type="SAM" id="SignalP"/>
    </source>
</evidence>
<name>A0A9P4K4P5_9PLEO</name>
<protein>
    <submittedName>
        <fullName evidence="2">Uncharacterized protein</fullName>
    </submittedName>
</protein>
<feature type="chain" id="PRO_5040447995" evidence="1">
    <location>
        <begin position="22"/>
        <end position="76"/>
    </location>
</feature>
<sequence>MAMQTEFLPLLAVLYLCTSQCKEKGFSAQIRQQQRLSKELETETQKMAFKRQRAASTRNPTTVLQRQRIHHYNFIL</sequence>
<evidence type="ECO:0000313" key="2">
    <source>
        <dbReference type="EMBL" id="KAF2261801.1"/>
    </source>
</evidence>
<keyword evidence="1" id="KW-0732">Signal</keyword>
<accession>A0A9P4K4P5</accession>
<gene>
    <name evidence="2" type="ORF">CC78DRAFT_583320</name>
</gene>
<keyword evidence="3" id="KW-1185">Reference proteome</keyword>
<organism evidence="2 3">
    <name type="scientific">Lojkania enalia</name>
    <dbReference type="NCBI Taxonomy" id="147567"/>
    <lineage>
        <taxon>Eukaryota</taxon>
        <taxon>Fungi</taxon>
        <taxon>Dikarya</taxon>
        <taxon>Ascomycota</taxon>
        <taxon>Pezizomycotina</taxon>
        <taxon>Dothideomycetes</taxon>
        <taxon>Pleosporomycetidae</taxon>
        <taxon>Pleosporales</taxon>
        <taxon>Pleosporales incertae sedis</taxon>
        <taxon>Lojkania</taxon>
    </lineage>
</organism>
<dbReference type="AlphaFoldDB" id="A0A9P4K4P5"/>